<sequence length="223" mass="24781">MAIVAPHKQEIESILFKESALPADQALLGPLVWTGADFEKRESYSLILTPEQVEEVDLALQNFKSLALDVDDVAQANFVLPNLGPRLVPAAKQIHEGRGFVVVKGLEASRYSPRDSIIVFLGISAYIADQRGLQDRKGNVLSHITSSKLWHVPEEKRHGIHSRNALPFHSDMGCDIHGLQVRHCAEKGGYTYLSSAWTIFNKLMSCEPGVIKTLMTPDWPVQM</sequence>
<dbReference type="OrthoDB" id="272271at2759"/>
<evidence type="ECO:0000259" key="2">
    <source>
        <dbReference type="Pfam" id="PF02668"/>
    </source>
</evidence>
<dbReference type="AlphaFoldDB" id="A0A2C5X917"/>
<keyword evidence="1" id="KW-0560">Oxidoreductase</keyword>
<dbReference type="Gene3D" id="3.60.130.10">
    <property type="entry name" value="Clavaminate synthase-like"/>
    <property type="match status" value="1"/>
</dbReference>
<protein>
    <recommendedName>
        <fullName evidence="2">TauD/TfdA-like domain-containing protein</fullName>
    </recommendedName>
</protein>
<dbReference type="InterPro" id="IPR003819">
    <property type="entry name" value="TauD/TfdA-like"/>
</dbReference>
<dbReference type="Proteomes" id="UP000224854">
    <property type="component" value="Unassembled WGS sequence"/>
</dbReference>
<proteinExistence type="predicted"/>
<dbReference type="GO" id="GO:0016491">
    <property type="term" value="F:oxidoreductase activity"/>
    <property type="evidence" value="ECO:0007669"/>
    <property type="project" value="UniProtKB-KW"/>
</dbReference>
<feature type="domain" description="TauD/TfdA-like" evidence="2">
    <location>
        <begin position="74"/>
        <end position="220"/>
    </location>
</feature>
<comment type="caution">
    <text evidence="3">The sequence shown here is derived from an EMBL/GenBank/DDBJ whole genome shotgun (WGS) entry which is preliminary data.</text>
</comment>
<name>A0A2C5X917_9HYPO</name>
<dbReference type="InterPro" id="IPR042098">
    <property type="entry name" value="TauD-like_sf"/>
</dbReference>
<dbReference type="Pfam" id="PF02668">
    <property type="entry name" value="TauD"/>
    <property type="match status" value="1"/>
</dbReference>
<accession>A0A2C5X917</accession>
<organism evidence="3 4">
    <name type="scientific">Ophiocordyceps australis</name>
    <dbReference type="NCBI Taxonomy" id="1399860"/>
    <lineage>
        <taxon>Eukaryota</taxon>
        <taxon>Fungi</taxon>
        <taxon>Dikarya</taxon>
        <taxon>Ascomycota</taxon>
        <taxon>Pezizomycotina</taxon>
        <taxon>Sordariomycetes</taxon>
        <taxon>Hypocreomycetidae</taxon>
        <taxon>Hypocreales</taxon>
        <taxon>Ophiocordycipitaceae</taxon>
        <taxon>Ophiocordyceps</taxon>
    </lineage>
</organism>
<keyword evidence="4" id="KW-1185">Reference proteome</keyword>
<dbReference type="EMBL" id="NJEU01001673">
    <property type="protein sequence ID" value="PHH62269.1"/>
    <property type="molecule type" value="Genomic_DNA"/>
</dbReference>
<dbReference type="SUPFAM" id="SSF51197">
    <property type="entry name" value="Clavaminate synthase-like"/>
    <property type="match status" value="1"/>
</dbReference>
<evidence type="ECO:0000313" key="4">
    <source>
        <dbReference type="Proteomes" id="UP000224854"/>
    </source>
</evidence>
<evidence type="ECO:0000313" key="3">
    <source>
        <dbReference type="EMBL" id="PHH62269.1"/>
    </source>
</evidence>
<evidence type="ECO:0000256" key="1">
    <source>
        <dbReference type="ARBA" id="ARBA00023002"/>
    </source>
</evidence>
<reference evidence="3 4" key="1">
    <citation type="submission" date="2017-06" db="EMBL/GenBank/DDBJ databases">
        <title>Ant-infecting Ophiocordyceps genomes reveal a high diversity of potential behavioral manipulation genes and a possible major role for enterotoxins.</title>
        <authorList>
            <person name="De Bekker C."/>
            <person name="Evans H.C."/>
            <person name="Brachmann A."/>
            <person name="Hughes D.P."/>
        </authorList>
    </citation>
    <scope>NUCLEOTIDE SEQUENCE [LARGE SCALE GENOMIC DNA]</scope>
    <source>
        <strain evidence="3 4">1348a</strain>
    </source>
</reference>
<gene>
    <name evidence="3" type="ORF">CDD82_2023</name>
</gene>